<dbReference type="SMART" id="SM00278">
    <property type="entry name" value="HhH1"/>
    <property type="match status" value="3"/>
</dbReference>
<gene>
    <name evidence="14" type="primary">ligA</name>
</gene>
<dbReference type="GO" id="GO:0006281">
    <property type="term" value="P:DNA repair"/>
    <property type="evidence" value="ECO:0007669"/>
    <property type="project" value="UniProtKB-KW"/>
</dbReference>
<dbReference type="Pfam" id="PF00533">
    <property type="entry name" value="BRCT"/>
    <property type="match status" value="1"/>
</dbReference>
<dbReference type="Gene3D" id="2.40.50.140">
    <property type="entry name" value="Nucleic acid-binding proteins"/>
    <property type="match status" value="1"/>
</dbReference>
<dbReference type="Gene3D" id="1.10.287.610">
    <property type="entry name" value="Helix hairpin bin"/>
    <property type="match status" value="1"/>
</dbReference>
<keyword evidence="11 14" id="KW-0234">DNA repair</keyword>
<dbReference type="InterPro" id="IPR012340">
    <property type="entry name" value="NA-bd_OB-fold"/>
</dbReference>
<comment type="cofactor">
    <cofactor evidence="14">
        <name>Mg(2+)</name>
        <dbReference type="ChEBI" id="CHEBI:18420"/>
    </cofactor>
    <cofactor evidence="14">
        <name>Mn(2+)</name>
        <dbReference type="ChEBI" id="CHEBI:29035"/>
    </cofactor>
</comment>
<dbReference type="Gene3D" id="6.20.10.30">
    <property type="match status" value="1"/>
</dbReference>
<feature type="binding site" evidence="14">
    <location>
        <position position="452"/>
    </location>
    <ligand>
        <name>Zn(2+)</name>
        <dbReference type="ChEBI" id="CHEBI:29105"/>
    </ligand>
</feature>
<evidence type="ECO:0000256" key="3">
    <source>
        <dbReference type="ARBA" id="ARBA00013308"/>
    </source>
</evidence>
<dbReference type="InterPro" id="IPR004149">
    <property type="entry name" value="Znf_DNAligase_C4"/>
</dbReference>
<dbReference type="GO" id="GO:0005829">
    <property type="term" value="C:cytosol"/>
    <property type="evidence" value="ECO:0007669"/>
    <property type="project" value="TreeGrafter"/>
</dbReference>
<feature type="binding site" evidence="14">
    <location>
        <position position="316"/>
    </location>
    <ligand>
        <name>NAD(+)</name>
        <dbReference type="ChEBI" id="CHEBI:57540"/>
    </ligand>
</feature>
<dbReference type="GO" id="GO:0003677">
    <property type="term" value="F:DNA binding"/>
    <property type="evidence" value="ECO:0007669"/>
    <property type="project" value="InterPro"/>
</dbReference>
<keyword evidence="10 14" id="KW-0520">NAD</keyword>
<evidence type="ECO:0000313" key="17">
    <source>
        <dbReference type="EMBL" id="AGC71195.1"/>
    </source>
</evidence>
<feature type="binding site" evidence="14">
    <location>
        <position position="340"/>
    </location>
    <ligand>
        <name>NAD(+)</name>
        <dbReference type="ChEBI" id="CHEBI:57540"/>
    </ligand>
</feature>
<accession>L7VYF3</accession>
<dbReference type="InterPro" id="IPR003583">
    <property type="entry name" value="Hlx-hairpin-Hlx_DNA-bd_motif"/>
</dbReference>
<dbReference type="SUPFAM" id="SSF50249">
    <property type="entry name" value="Nucleic acid-binding proteins"/>
    <property type="match status" value="1"/>
</dbReference>
<dbReference type="NCBIfam" id="TIGR00575">
    <property type="entry name" value="dnlj"/>
    <property type="match status" value="1"/>
</dbReference>
<dbReference type="SMART" id="SM00292">
    <property type="entry name" value="BRCT"/>
    <property type="match status" value="1"/>
</dbReference>
<keyword evidence="4 14" id="KW-0436">Ligase</keyword>
<keyword evidence="6 14" id="KW-0479">Metal-binding</keyword>
<keyword evidence="8 14" id="KW-0862">Zinc</keyword>
<dbReference type="NCBIfam" id="NF005932">
    <property type="entry name" value="PRK07956.1"/>
    <property type="match status" value="1"/>
</dbReference>
<dbReference type="CDD" id="cd00114">
    <property type="entry name" value="LIGANc"/>
    <property type="match status" value="1"/>
</dbReference>
<dbReference type="Pfam" id="PF12826">
    <property type="entry name" value="HHH_2"/>
    <property type="match status" value="1"/>
</dbReference>
<feature type="binding site" evidence="14">
    <location>
        <position position="153"/>
    </location>
    <ligand>
        <name>NAD(+)</name>
        <dbReference type="ChEBI" id="CHEBI:57540"/>
    </ligand>
</feature>
<dbReference type="AlphaFoldDB" id="L7VYF3"/>
<evidence type="ECO:0000256" key="7">
    <source>
        <dbReference type="ARBA" id="ARBA00022763"/>
    </source>
</evidence>
<dbReference type="InterPro" id="IPR018239">
    <property type="entry name" value="DNA_ligase_AS"/>
</dbReference>
<feature type="binding site" evidence="14">
    <location>
        <position position="457"/>
    </location>
    <ligand>
        <name>Zn(2+)</name>
        <dbReference type="ChEBI" id="CHEBI:29105"/>
    </ligand>
</feature>
<feature type="region of interest" description="Disordered" evidence="15">
    <location>
        <begin position="208"/>
        <end position="237"/>
    </location>
</feature>
<dbReference type="SUPFAM" id="SSF52113">
    <property type="entry name" value="BRCT domain"/>
    <property type="match status" value="1"/>
</dbReference>
<evidence type="ECO:0000256" key="12">
    <source>
        <dbReference type="ARBA" id="ARBA00034005"/>
    </source>
</evidence>
<dbReference type="InterPro" id="IPR013840">
    <property type="entry name" value="DNAligase_N"/>
</dbReference>
<keyword evidence="9 14" id="KW-0460">Magnesium</keyword>
<dbReference type="EC" id="6.5.1.2" evidence="2 14"/>
<evidence type="ECO:0000259" key="16">
    <source>
        <dbReference type="PROSITE" id="PS50172"/>
    </source>
</evidence>
<dbReference type="GO" id="GO:0003911">
    <property type="term" value="F:DNA ligase (NAD+) activity"/>
    <property type="evidence" value="ECO:0007669"/>
    <property type="project" value="UniProtKB-UniRule"/>
</dbReference>
<evidence type="ECO:0000256" key="9">
    <source>
        <dbReference type="ARBA" id="ARBA00022842"/>
    </source>
</evidence>
<evidence type="ECO:0000256" key="15">
    <source>
        <dbReference type="SAM" id="MobiDB-lite"/>
    </source>
</evidence>
<dbReference type="PIRSF" id="PIRSF001604">
    <property type="entry name" value="LigA"/>
    <property type="match status" value="1"/>
</dbReference>
<evidence type="ECO:0000256" key="14">
    <source>
        <dbReference type="HAMAP-Rule" id="MF_01588"/>
    </source>
</evidence>
<dbReference type="GO" id="GO:0006260">
    <property type="term" value="P:DNA replication"/>
    <property type="evidence" value="ECO:0007669"/>
    <property type="project" value="UniProtKB-KW"/>
</dbReference>
<evidence type="ECO:0000256" key="4">
    <source>
        <dbReference type="ARBA" id="ARBA00022598"/>
    </source>
</evidence>
<dbReference type="PANTHER" id="PTHR23389">
    <property type="entry name" value="CHROMOSOME TRANSMISSION FIDELITY FACTOR 18"/>
    <property type="match status" value="1"/>
</dbReference>
<feature type="region of interest" description="Disordered" evidence="15">
    <location>
        <begin position="1"/>
        <end position="21"/>
    </location>
</feature>
<name>L7VYF3_9BACT</name>
<dbReference type="InterPro" id="IPR004150">
    <property type="entry name" value="NAD_DNA_ligase_OB"/>
</dbReference>
<dbReference type="SUPFAM" id="SSF56091">
    <property type="entry name" value="DNA ligase/mRNA capping enzyme, catalytic domain"/>
    <property type="match status" value="1"/>
</dbReference>
<comment type="function">
    <text evidence="1 14">DNA ligase that catalyzes the formation of phosphodiester linkages between 5'-phosphoryl and 3'-hydroxyl groups in double-stranded DNA using NAD as a coenzyme and as the energy source for the reaction. It is essential for DNA replication and repair of damaged DNA.</text>
</comment>
<dbReference type="Pfam" id="PF03119">
    <property type="entry name" value="DNA_ligase_ZBD"/>
    <property type="match status" value="1"/>
</dbReference>
<evidence type="ECO:0000256" key="1">
    <source>
        <dbReference type="ARBA" id="ARBA00004067"/>
    </source>
</evidence>
<dbReference type="PROSITE" id="PS01055">
    <property type="entry name" value="DNA_LIGASE_N1"/>
    <property type="match status" value="1"/>
</dbReference>
<dbReference type="Pfam" id="PF03120">
    <property type="entry name" value="OB_DNA_ligase"/>
    <property type="match status" value="1"/>
</dbReference>
<dbReference type="EMBL" id="JX649865">
    <property type="protein sequence ID" value="AGC71195.1"/>
    <property type="molecule type" value="Genomic_DNA"/>
</dbReference>
<evidence type="ECO:0000256" key="6">
    <source>
        <dbReference type="ARBA" id="ARBA00022723"/>
    </source>
</evidence>
<feature type="binding site" evidence="14">
    <location>
        <position position="434"/>
    </location>
    <ligand>
        <name>Zn(2+)</name>
        <dbReference type="ChEBI" id="CHEBI:29105"/>
    </ligand>
</feature>
<dbReference type="InterPro" id="IPR036420">
    <property type="entry name" value="BRCT_dom_sf"/>
</dbReference>
<comment type="catalytic activity">
    <reaction evidence="12 14">
        <text>NAD(+) + (deoxyribonucleotide)n-3'-hydroxyl + 5'-phospho-(deoxyribonucleotide)m = (deoxyribonucleotide)n+m + AMP + beta-nicotinamide D-nucleotide.</text>
        <dbReference type="EC" id="6.5.1.2"/>
    </reaction>
</comment>
<proteinExistence type="inferred from homology"/>
<dbReference type="SMART" id="SM00532">
    <property type="entry name" value="LIGANc"/>
    <property type="match status" value="1"/>
</dbReference>
<dbReference type="Pfam" id="PF01653">
    <property type="entry name" value="DNA_ligase_aden"/>
    <property type="match status" value="1"/>
</dbReference>
<keyword evidence="14" id="KW-0464">Manganese</keyword>
<dbReference type="PROSITE" id="PS50172">
    <property type="entry name" value="BRCT"/>
    <property type="match status" value="1"/>
</dbReference>
<feature type="binding site" evidence="14">
    <location>
        <position position="189"/>
    </location>
    <ligand>
        <name>NAD(+)</name>
        <dbReference type="ChEBI" id="CHEBI:57540"/>
    </ligand>
</feature>
<organism evidence="17">
    <name type="scientific">uncultured bacterium A1Q1_fos_568</name>
    <dbReference type="NCBI Taxonomy" id="1256586"/>
    <lineage>
        <taxon>Bacteria</taxon>
        <taxon>environmental samples</taxon>
    </lineage>
</organism>
<reference evidence="17" key="1">
    <citation type="submission" date="2012-09" db="EMBL/GenBank/DDBJ databases">
        <title>Metagenomic Characterization of a Microbial Community in Wastewater Detects High Levels of Antibiotic Resistance.</title>
        <authorList>
            <person name="Abrams M."/>
            <person name="Caldwell A."/>
            <person name="Vandaei E."/>
            <person name="Lee W."/>
            <person name="Perrott J."/>
            <person name="Khan S.Y."/>
            <person name="Ta J."/>
            <person name="Romero D."/>
            <person name="Nguyen V."/>
            <person name="Pourmand N."/>
            <person name="Ouverney C.C."/>
        </authorList>
    </citation>
    <scope>NUCLEOTIDE SEQUENCE</scope>
</reference>
<dbReference type="Gene3D" id="3.40.50.10190">
    <property type="entry name" value="BRCT domain"/>
    <property type="match status" value="1"/>
</dbReference>
<dbReference type="InterPro" id="IPR010994">
    <property type="entry name" value="RuvA_2-like"/>
</dbReference>
<evidence type="ECO:0000256" key="8">
    <source>
        <dbReference type="ARBA" id="ARBA00022833"/>
    </source>
</evidence>
<feature type="binding site" evidence="14">
    <location>
        <begin position="46"/>
        <end position="50"/>
    </location>
    <ligand>
        <name>NAD(+)</name>
        <dbReference type="ChEBI" id="CHEBI:57540"/>
    </ligand>
</feature>
<dbReference type="Gene3D" id="3.30.470.30">
    <property type="entry name" value="DNA ligase/mRNA capping enzyme"/>
    <property type="match status" value="1"/>
</dbReference>
<protein>
    <recommendedName>
        <fullName evidence="3 14">DNA ligase</fullName>
        <ecNumber evidence="2 14">6.5.1.2</ecNumber>
    </recommendedName>
    <alternativeName>
        <fullName evidence="14">Polydeoxyribonucleotide synthase [NAD(+)]</fullName>
    </alternativeName>
</protein>
<dbReference type="Gene3D" id="1.10.150.20">
    <property type="entry name" value="5' to 3' exonuclease, C-terminal subdomain"/>
    <property type="match status" value="2"/>
</dbReference>
<evidence type="ECO:0000256" key="10">
    <source>
        <dbReference type="ARBA" id="ARBA00023027"/>
    </source>
</evidence>
<feature type="binding site" evidence="14">
    <location>
        <begin position="95"/>
        <end position="96"/>
    </location>
    <ligand>
        <name>NAD(+)</name>
        <dbReference type="ChEBI" id="CHEBI:57540"/>
    </ligand>
</feature>
<feature type="active site" description="N6-AMP-lysine intermediate" evidence="14">
    <location>
        <position position="132"/>
    </location>
</feature>
<dbReference type="HAMAP" id="MF_01588">
    <property type="entry name" value="DNA_ligase_A"/>
    <property type="match status" value="1"/>
</dbReference>
<dbReference type="InterPro" id="IPR013839">
    <property type="entry name" value="DNAligase_adenylation"/>
</dbReference>
<feature type="domain" description="BRCT" evidence="16">
    <location>
        <begin position="615"/>
        <end position="704"/>
    </location>
</feature>
<dbReference type="InterPro" id="IPR001679">
    <property type="entry name" value="DNA_ligase"/>
</dbReference>
<keyword evidence="5 14" id="KW-0235">DNA replication</keyword>
<dbReference type="FunFam" id="2.40.50.140:FF:000012">
    <property type="entry name" value="DNA ligase"/>
    <property type="match status" value="1"/>
</dbReference>
<evidence type="ECO:0000256" key="11">
    <source>
        <dbReference type="ARBA" id="ARBA00023204"/>
    </source>
</evidence>
<dbReference type="PANTHER" id="PTHR23389:SF9">
    <property type="entry name" value="DNA LIGASE"/>
    <property type="match status" value="1"/>
</dbReference>
<keyword evidence="7 14" id="KW-0227">DNA damage</keyword>
<dbReference type="GO" id="GO:0046872">
    <property type="term" value="F:metal ion binding"/>
    <property type="evidence" value="ECO:0007669"/>
    <property type="project" value="UniProtKB-KW"/>
</dbReference>
<dbReference type="SUPFAM" id="SSF47781">
    <property type="entry name" value="RuvA domain 2-like"/>
    <property type="match status" value="1"/>
</dbReference>
<evidence type="ECO:0000256" key="5">
    <source>
        <dbReference type="ARBA" id="ARBA00022705"/>
    </source>
</evidence>
<dbReference type="InterPro" id="IPR001357">
    <property type="entry name" value="BRCT_dom"/>
</dbReference>
<evidence type="ECO:0000256" key="2">
    <source>
        <dbReference type="ARBA" id="ARBA00012722"/>
    </source>
</evidence>
<sequence>MSTPTSAAGQGPDPQTDPAGRADWLRDQIRHHDRAYYQDDAPLIPDADYDSLMRDLRALEADHPDLLTADSPTQTVRGAVSAQFTPVQHRLRMMSIDNAMDLGELADWGARTTRRLADLGIERPVRYVCELKIDGLAVSVRYENGRLVQAATRGDGRTGEDVTANVERIAAVPGRLGPGAPAVLEARGEIYLPLDAFERLKRRIEEENEELSAKGRKTRPVPVNPRNAGAGSLRQKDPGVTAGRGLAWWCYQLGEVVGAEPPASHSAALDWLGSLGIPVNPTTRSFDSLEQVQEFCEHWIEHRHELPYEIDGVVVKVDDLDVQQALGATAKAPRWAVAFKLPPEERTTILRDIQVSIGRTGKATPFAVLEPVFVGGSTVGMATLHNEDQVRHKDVRPGDTVVVRKAGDVIPEVVGPLLEVRPDGLPEWEFPADCPSCGQPLVRQEGEAQHLCLNPACPQKRWATVAHFASRAAMDIEGLGEQQIAMFLEIGLLHDQADIYTLDFERIAGLAGYGEASVANLREAIELSKARPLSSLLFGLNIVHLGAAGAESLAAGLGSLEAIMEASADDLAAVDGIGPVIAGSVRAWFDSPANRDLIARLVSAGVNTTGPERSVLPQTLAGLAVVVTGSVPGLSRDQAADAIKARGGKSPGSVSKKTFALVVGEDPGASKLAKAQELEVPMVPAEDFAELLETGELRPPRSTS</sequence>
<comment type="similarity">
    <text evidence="13 14">Belongs to the NAD-dependent DNA ligase family. LigA subfamily.</text>
</comment>
<feature type="binding site" evidence="14">
    <location>
        <position position="437"/>
    </location>
    <ligand>
        <name>Zn(2+)</name>
        <dbReference type="ChEBI" id="CHEBI:29105"/>
    </ligand>
</feature>
<dbReference type="InterPro" id="IPR041663">
    <property type="entry name" value="DisA/LigA_HHH"/>
</dbReference>
<evidence type="ECO:0000256" key="13">
    <source>
        <dbReference type="ARBA" id="ARBA00060881"/>
    </source>
</evidence>
<feature type="binding site" evidence="14">
    <location>
        <position position="130"/>
    </location>
    <ligand>
        <name>NAD(+)</name>
        <dbReference type="ChEBI" id="CHEBI:57540"/>
    </ligand>
</feature>